<protein>
    <submittedName>
        <fullName evidence="2">Pdia3 protein</fullName>
    </submittedName>
</protein>
<sequence>MDLVQIRTVFRFVNLDFSAQLVLGFSLAYLILIAATVAYSMVIGVPKPLPWDGFFSKADNFIMCVTSILVAGTTLILTNALVWVVLGSLIRPTDLIPYAIMVAAVATMGHSMLSKFRGMKNYCQSQMVDLLDAALVAIFKVMARDKTMMSTVEDRKEKFEALKVQVAKLLPDLDLHVGKAMEKMVRAGRQRGGTDEFLSKLHLDHEAGPQDSQARELHMQLATPSAEHKSADKERERKVKKLSKHLVLHSKTVELMLDCFENRVVLKRLSDSAAAHSNSSASTLASLVSIARRDCLFGHFLRPLEAEFVKHKMHLA</sequence>
<evidence type="ECO:0000256" key="1">
    <source>
        <dbReference type="SAM" id="Phobius"/>
    </source>
</evidence>
<keyword evidence="1" id="KW-0812">Transmembrane</keyword>
<name>A0A812ZNQ0_9DINO</name>
<proteinExistence type="predicted"/>
<dbReference type="Proteomes" id="UP000601435">
    <property type="component" value="Unassembled WGS sequence"/>
</dbReference>
<dbReference type="EMBL" id="CAJNJA010048708">
    <property type="protein sequence ID" value="CAE7833039.1"/>
    <property type="molecule type" value="Genomic_DNA"/>
</dbReference>
<accession>A0A812ZNQ0</accession>
<evidence type="ECO:0000313" key="2">
    <source>
        <dbReference type="EMBL" id="CAE7833039.1"/>
    </source>
</evidence>
<reference evidence="2" key="1">
    <citation type="submission" date="2021-02" db="EMBL/GenBank/DDBJ databases">
        <authorList>
            <person name="Dougan E. K."/>
            <person name="Rhodes N."/>
            <person name="Thang M."/>
            <person name="Chan C."/>
        </authorList>
    </citation>
    <scope>NUCLEOTIDE SEQUENCE</scope>
</reference>
<keyword evidence="1" id="KW-1133">Transmembrane helix</keyword>
<feature type="transmembrane region" description="Helical" evidence="1">
    <location>
        <begin position="60"/>
        <end position="86"/>
    </location>
</feature>
<gene>
    <name evidence="2" type="primary">Pdia3</name>
    <name evidence="2" type="ORF">SNEC2469_LOCUS24946</name>
</gene>
<dbReference type="AlphaFoldDB" id="A0A812ZNQ0"/>
<organism evidence="2 3">
    <name type="scientific">Symbiodinium necroappetens</name>
    <dbReference type="NCBI Taxonomy" id="1628268"/>
    <lineage>
        <taxon>Eukaryota</taxon>
        <taxon>Sar</taxon>
        <taxon>Alveolata</taxon>
        <taxon>Dinophyceae</taxon>
        <taxon>Suessiales</taxon>
        <taxon>Symbiodiniaceae</taxon>
        <taxon>Symbiodinium</taxon>
    </lineage>
</organism>
<dbReference type="OrthoDB" id="419876at2759"/>
<evidence type="ECO:0000313" key="3">
    <source>
        <dbReference type="Proteomes" id="UP000601435"/>
    </source>
</evidence>
<keyword evidence="1" id="KW-0472">Membrane</keyword>
<feature type="transmembrane region" description="Helical" evidence="1">
    <location>
        <begin position="95"/>
        <end position="113"/>
    </location>
</feature>
<keyword evidence="3" id="KW-1185">Reference proteome</keyword>
<comment type="caution">
    <text evidence="2">The sequence shown here is derived from an EMBL/GenBank/DDBJ whole genome shotgun (WGS) entry which is preliminary data.</text>
</comment>
<feature type="transmembrane region" description="Helical" evidence="1">
    <location>
        <begin position="21"/>
        <end position="40"/>
    </location>
</feature>